<evidence type="ECO:0000256" key="5">
    <source>
        <dbReference type="ARBA" id="ARBA00023136"/>
    </source>
</evidence>
<feature type="transmembrane region" description="Helical" evidence="6">
    <location>
        <begin position="118"/>
        <end position="136"/>
    </location>
</feature>
<feature type="domain" description="EamA" evidence="7">
    <location>
        <begin position="152"/>
        <end position="281"/>
    </location>
</feature>
<dbReference type="EMBL" id="CP009618">
    <property type="protein sequence ID" value="AIW21928.1"/>
    <property type="molecule type" value="Genomic_DNA"/>
</dbReference>
<evidence type="ECO:0000259" key="7">
    <source>
        <dbReference type="Pfam" id="PF00892"/>
    </source>
</evidence>
<feature type="transmembrane region" description="Helical" evidence="6">
    <location>
        <begin position="32"/>
        <end position="50"/>
    </location>
</feature>
<comment type="subcellular location">
    <subcellularLocation>
        <location evidence="1">Membrane</location>
        <topology evidence="1">Multi-pass membrane protein</topology>
    </subcellularLocation>
</comment>
<keyword evidence="4 6" id="KW-1133">Transmembrane helix</keyword>
<reference evidence="8 9" key="1">
    <citation type="submission" date="2014-10" db="EMBL/GenBank/DDBJ databases">
        <title>The Complete Genome Sequence for the Shellfish Pathogen Vibrio coralliilyticus RE98 Isolated from a Shellfish Hatchery.</title>
        <authorList>
            <person name="Richards G.P."/>
            <person name="Bono J.L."/>
            <person name="Watson M.A."/>
            <person name="Needleman D.S."/>
        </authorList>
    </citation>
    <scope>NUCLEOTIDE SEQUENCE [LARGE SCALE GENOMIC DNA]</scope>
    <source>
        <strain evidence="8 9">RE98</strain>
    </source>
</reference>
<sequence>MFKNYLTLLAIGLIWGSQFVFQKYSLMGFDPVWIGTFRAILGALTLTLICKMIGITSVSRQWGLFAIIGLLEAAIPFVLVPWAQQELSSSITAILMGTLPFYALLLAPVFIKDARISIGSAISVIVGFGGLLVLFYPELVTETGRIDLVSSIAIVFSAICFAVALLLLNRVKGEHPLIVARNVLCMASVQLTVIALMTAPLNQSHPNTSSVISLFYLGVICAGVVYYLYMMSIKNAGAVFTSMTNYLVPAVGVLIGVFLTDESVQGNTWLALAIILSALFINQMFESKHSKNER</sequence>
<feature type="transmembrane region" description="Helical" evidence="6">
    <location>
        <begin position="236"/>
        <end position="260"/>
    </location>
</feature>
<dbReference type="InterPro" id="IPR050638">
    <property type="entry name" value="AA-Vitamin_Transporters"/>
</dbReference>
<dbReference type="Proteomes" id="UP000030081">
    <property type="component" value="Chromosome 2"/>
</dbReference>
<feature type="transmembrane region" description="Helical" evidence="6">
    <location>
        <begin position="180"/>
        <end position="199"/>
    </location>
</feature>
<dbReference type="PANTHER" id="PTHR32322">
    <property type="entry name" value="INNER MEMBRANE TRANSPORTER"/>
    <property type="match status" value="1"/>
</dbReference>
<evidence type="ECO:0000313" key="8">
    <source>
        <dbReference type="EMBL" id="AIW21928.1"/>
    </source>
</evidence>
<feature type="transmembrane region" description="Helical" evidence="6">
    <location>
        <begin position="148"/>
        <end position="168"/>
    </location>
</feature>
<keyword evidence="5 6" id="KW-0472">Membrane</keyword>
<keyword evidence="3 6" id="KW-0812">Transmembrane</keyword>
<organism evidence="8 9">
    <name type="scientific">Vibrio coralliilyticus</name>
    <dbReference type="NCBI Taxonomy" id="190893"/>
    <lineage>
        <taxon>Bacteria</taxon>
        <taxon>Pseudomonadati</taxon>
        <taxon>Pseudomonadota</taxon>
        <taxon>Gammaproteobacteria</taxon>
        <taxon>Vibrionales</taxon>
        <taxon>Vibrionaceae</taxon>
        <taxon>Vibrio</taxon>
    </lineage>
</organism>
<dbReference type="InterPro" id="IPR000620">
    <property type="entry name" value="EamA_dom"/>
</dbReference>
<gene>
    <name evidence="8" type="ORF">IX92_23435</name>
</gene>
<evidence type="ECO:0000256" key="6">
    <source>
        <dbReference type="SAM" id="Phobius"/>
    </source>
</evidence>
<feature type="transmembrane region" description="Helical" evidence="6">
    <location>
        <begin position="266"/>
        <end position="285"/>
    </location>
</feature>
<dbReference type="InterPro" id="IPR037185">
    <property type="entry name" value="EmrE-like"/>
</dbReference>
<dbReference type="PANTHER" id="PTHR32322:SF2">
    <property type="entry name" value="EAMA DOMAIN-CONTAINING PROTEIN"/>
    <property type="match status" value="1"/>
</dbReference>
<feature type="transmembrane region" description="Helical" evidence="6">
    <location>
        <begin position="62"/>
        <end position="83"/>
    </location>
</feature>
<comment type="similarity">
    <text evidence="2">Belongs to the EamA transporter family.</text>
</comment>
<evidence type="ECO:0000256" key="3">
    <source>
        <dbReference type="ARBA" id="ARBA00022692"/>
    </source>
</evidence>
<protein>
    <submittedName>
        <fullName evidence="8">Membrane protein</fullName>
    </submittedName>
</protein>
<keyword evidence="9" id="KW-1185">Reference proteome</keyword>
<dbReference type="KEGG" id="vcy:IX92_23435"/>
<dbReference type="AlphaFoldDB" id="A0AAN0SIX0"/>
<evidence type="ECO:0000313" key="9">
    <source>
        <dbReference type="Proteomes" id="UP000030081"/>
    </source>
</evidence>
<proteinExistence type="inferred from homology"/>
<evidence type="ECO:0000256" key="4">
    <source>
        <dbReference type="ARBA" id="ARBA00022989"/>
    </source>
</evidence>
<dbReference type="GO" id="GO:0016020">
    <property type="term" value="C:membrane"/>
    <property type="evidence" value="ECO:0007669"/>
    <property type="project" value="UniProtKB-SubCell"/>
</dbReference>
<accession>A0AAN0SIX0</accession>
<feature type="transmembrane region" description="Helical" evidence="6">
    <location>
        <begin position="89"/>
        <end position="111"/>
    </location>
</feature>
<name>A0AAN0SIX0_9VIBR</name>
<dbReference type="RefSeq" id="WP_043010801.1">
    <property type="nucleotide sequence ID" value="NZ_CP009618.1"/>
</dbReference>
<feature type="domain" description="EamA" evidence="7">
    <location>
        <begin position="5"/>
        <end position="135"/>
    </location>
</feature>
<evidence type="ECO:0000256" key="2">
    <source>
        <dbReference type="ARBA" id="ARBA00007362"/>
    </source>
</evidence>
<dbReference type="Pfam" id="PF00892">
    <property type="entry name" value="EamA"/>
    <property type="match status" value="2"/>
</dbReference>
<dbReference type="SUPFAM" id="SSF103481">
    <property type="entry name" value="Multidrug resistance efflux transporter EmrE"/>
    <property type="match status" value="2"/>
</dbReference>
<feature type="transmembrane region" description="Helical" evidence="6">
    <location>
        <begin position="211"/>
        <end position="229"/>
    </location>
</feature>
<evidence type="ECO:0000256" key="1">
    <source>
        <dbReference type="ARBA" id="ARBA00004141"/>
    </source>
</evidence>